<protein>
    <submittedName>
        <fullName evidence="1">Uncharacterized protein</fullName>
    </submittedName>
</protein>
<reference evidence="1 2" key="1">
    <citation type="submission" date="2013-04" db="EMBL/GenBank/DDBJ databases">
        <title>Hyphomonas sp. T24B3 Genome Sequencing.</title>
        <authorList>
            <person name="Lai Q."/>
            <person name="Shao Z."/>
        </authorList>
    </citation>
    <scope>NUCLEOTIDE SEQUENCE [LARGE SCALE GENOMIC DNA]</scope>
    <source>
        <strain evidence="1 2">T24B3</strain>
    </source>
</reference>
<evidence type="ECO:0000313" key="2">
    <source>
        <dbReference type="Proteomes" id="UP000249123"/>
    </source>
</evidence>
<proteinExistence type="predicted"/>
<accession>A0A8B2PIK2</accession>
<dbReference type="EMBL" id="AWFB01000034">
    <property type="protein sequence ID" value="RAN32355.1"/>
    <property type="molecule type" value="Genomic_DNA"/>
</dbReference>
<organism evidence="1 2">
    <name type="scientific">Hyphomonas pacifica</name>
    <dbReference type="NCBI Taxonomy" id="1280941"/>
    <lineage>
        <taxon>Bacteria</taxon>
        <taxon>Pseudomonadati</taxon>
        <taxon>Pseudomonadota</taxon>
        <taxon>Alphaproteobacteria</taxon>
        <taxon>Hyphomonadales</taxon>
        <taxon>Hyphomonadaceae</taxon>
        <taxon>Hyphomonas</taxon>
    </lineage>
</organism>
<sequence>MRRGLFHAIAQECFAPAPRPARVERSGSAWRYRMKRLFVILAISVVPLAGCATTPKPCTQEWVDYKTDRILRKFASENRTIINDLRRLTNAEGDLNTFATLQLMSRADDLQRFADSFQTIVLPELEQAVQECGSREEFVPALTGFLREEGVSEEALEWVAPIIGLMQDMRDDVGNRSQNM</sequence>
<keyword evidence="2" id="KW-1185">Reference proteome</keyword>
<gene>
    <name evidence="1" type="ORF">HY3_03240</name>
</gene>
<evidence type="ECO:0000313" key="1">
    <source>
        <dbReference type="EMBL" id="RAN32355.1"/>
    </source>
</evidence>
<comment type="caution">
    <text evidence="1">The sequence shown here is derived from an EMBL/GenBank/DDBJ whole genome shotgun (WGS) entry which is preliminary data.</text>
</comment>
<dbReference type="AlphaFoldDB" id="A0A8B2PIK2"/>
<dbReference type="Proteomes" id="UP000249123">
    <property type="component" value="Unassembled WGS sequence"/>
</dbReference>
<name>A0A8B2PIK2_9PROT</name>